<dbReference type="PANTHER" id="PTHR13696">
    <property type="entry name" value="P-LOOP CONTAINING NUCLEOSIDE TRIPHOSPHATE HYDROLASE"/>
    <property type="match status" value="1"/>
</dbReference>
<comment type="caution">
    <text evidence="2">The sequence shown here is derived from an EMBL/GenBank/DDBJ whole genome shotgun (WGS) entry which is preliminary data.</text>
</comment>
<dbReference type="PANTHER" id="PTHR13696:SF96">
    <property type="entry name" value="COBQ_COBB_MIND_PARA NUCLEOTIDE BINDING DOMAIN-CONTAINING PROTEIN"/>
    <property type="match status" value="1"/>
</dbReference>
<evidence type="ECO:0000259" key="1">
    <source>
        <dbReference type="Pfam" id="PF01656"/>
    </source>
</evidence>
<dbReference type="InterPro" id="IPR027417">
    <property type="entry name" value="P-loop_NTPase"/>
</dbReference>
<keyword evidence="3" id="KW-1185">Reference proteome</keyword>
<accession>A0A316DEU2</accession>
<dbReference type="Proteomes" id="UP000245489">
    <property type="component" value="Unassembled WGS sequence"/>
</dbReference>
<proteinExistence type="predicted"/>
<dbReference type="RefSeq" id="WP_109745627.1">
    <property type="nucleotide sequence ID" value="NZ_QGGO01000053.1"/>
</dbReference>
<dbReference type="Gene3D" id="3.40.50.300">
    <property type="entry name" value="P-loop containing nucleotide triphosphate hydrolases"/>
    <property type="match status" value="1"/>
</dbReference>
<organism evidence="2 3">
    <name type="scientific">Arcicella aurantiaca</name>
    <dbReference type="NCBI Taxonomy" id="591202"/>
    <lineage>
        <taxon>Bacteria</taxon>
        <taxon>Pseudomonadati</taxon>
        <taxon>Bacteroidota</taxon>
        <taxon>Cytophagia</taxon>
        <taxon>Cytophagales</taxon>
        <taxon>Flectobacillaceae</taxon>
        <taxon>Arcicella</taxon>
    </lineage>
</organism>
<sequence length="214" mass="24001">MIISVTSLKGGVGKSTIAQNLAVCLAHNGVNVCIADADPDNENSGNWGNIRSDDSTLIHVPVWTTPELTLSRQVKDYNKQFDVVIIDGTPSIGQMTSKILYVADVILVPTIPSINDLWALSPFLKRHQQAQEEKEQEIPLFMIMNQFKPNVLSNIESRDTLKNNGFRVLESFIRDRDAYRSAVIQGKGVIEYTDDKAKREFVNLYNELLPLIKN</sequence>
<dbReference type="InterPro" id="IPR002586">
    <property type="entry name" value="CobQ/CobB/MinD/ParA_Nub-bd_dom"/>
</dbReference>
<name>A0A316DEU2_9BACT</name>
<evidence type="ECO:0000313" key="2">
    <source>
        <dbReference type="EMBL" id="PWK16092.1"/>
    </source>
</evidence>
<dbReference type="InterPro" id="IPR050678">
    <property type="entry name" value="DNA_Partitioning_ATPase"/>
</dbReference>
<dbReference type="CDD" id="cd02042">
    <property type="entry name" value="ParAB_family"/>
    <property type="match status" value="1"/>
</dbReference>
<dbReference type="Pfam" id="PF01656">
    <property type="entry name" value="CbiA"/>
    <property type="match status" value="1"/>
</dbReference>
<dbReference type="OrthoDB" id="69313at2"/>
<dbReference type="SUPFAM" id="SSF52540">
    <property type="entry name" value="P-loop containing nucleoside triphosphate hydrolases"/>
    <property type="match status" value="1"/>
</dbReference>
<protein>
    <submittedName>
        <fullName evidence="2">Chromosome partitioning protein</fullName>
    </submittedName>
</protein>
<evidence type="ECO:0000313" key="3">
    <source>
        <dbReference type="Proteomes" id="UP000245489"/>
    </source>
</evidence>
<dbReference type="AlphaFoldDB" id="A0A316DEU2"/>
<reference evidence="2 3" key="1">
    <citation type="submission" date="2018-05" db="EMBL/GenBank/DDBJ databases">
        <title>Genomic Encyclopedia of Archaeal and Bacterial Type Strains, Phase II (KMG-II): from individual species to whole genera.</title>
        <authorList>
            <person name="Goeker M."/>
        </authorList>
    </citation>
    <scope>NUCLEOTIDE SEQUENCE [LARGE SCALE GENOMIC DNA]</scope>
    <source>
        <strain evidence="2 3">DSM 22214</strain>
    </source>
</reference>
<gene>
    <name evidence="2" type="ORF">LV89_04938</name>
</gene>
<feature type="domain" description="CobQ/CobB/MinD/ParA nucleotide binding" evidence="1">
    <location>
        <begin position="3"/>
        <end position="187"/>
    </location>
</feature>
<dbReference type="PIRSF" id="PIRSF009320">
    <property type="entry name" value="Nuc_binding_HP_1000"/>
    <property type="match status" value="1"/>
</dbReference>
<dbReference type="EMBL" id="QGGO01000053">
    <property type="protein sequence ID" value="PWK16092.1"/>
    <property type="molecule type" value="Genomic_DNA"/>
</dbReference>